<dbReference type="PANTHER" id="PTHR43569:SF2">
    <property type="entry name" value="AMIDOHYDROLASE-RELATED DOMAIN-CONTAINING PROTEIN"/>
    <property type="match status" value="1"/>
</dbReference>
<dbReference type="Pfam" id="PF04909">
    <property type="entry name" value="Amidohydro_2"/>
    <property type="match status" value="1"/>
</dbReference>
<evidence type="ECO:0000256" key="1">
    <source>
        <dbReference type="ARBA" id="ARBA00038310"/>
    </source>
</evidence>
<evidence type="ECO:0000313" key="3">
    <source>
        <dbReference type="EMBL" id="MFD1786300.1"/>
    </source>
</evidence>
<organism evidence="3 4">
    <name type="scientific">Sphingomonas floccifaciens</name>
    <dbReference type="NCBI Taxonomy" id="1844115"/>
    <lineage>
        <taxon>Bacteria</taxon>
        <taxon>Pseudomonadati</taxon>
        <taxon>Pseudomonadota</taxon>
        <taxon>Alphaproteobacteria</taxon>
        <taxon>Sphingomonadales</taxon>
        <taxon>Sphingomonadaceae</taxon>
        <taxon>Sphingomonas</taxon>
    </lineage>
</organism>
<dbReference type="InterPro" id="IPR052350">
    <property type="entry name" value="Metallo-dep_Lactonases"/>
</dbReference>
<name>A0ABW4N868_9SPHN</name>
<dbReference type="PANTHER" id="PTHR43569">
    <property type="entry name" value="AMIDOHYDROLASE"/>
    <property type="match status" value="1"/>
</dbReference>
<reference evidence="4" key="1">
    <citation type="journal article" date="2019" name="Int. J. Syst. Evol. Microbiol.">
        <title>The Global Catalogue of Microorganisms (GCM) 10K type strain sequencing project: providing services to taxonomists for standard genome sequencing and annotation.</title>
        <authorList>
            <consortium name="The Broad Institute Genomics Platform"/>
            <consortium name="The Broad Institute Genome Sequencing Center for Infectious Disease"/>
            <person name="Wu L."/>
            <person name="Ma J."/>
        </authorList>
    </citation>
    <scope>NUCLEOTIDE SEQUENCE [LARGE SCALE GENOMIC DNA]</scope>
    <source>
        <strain evidence="4">Q85</strain>
    </source>
</reference>
<dbReference type="RefSeq" id="WP_380938145.1">
    <property type="nucleotide sequence ID" value="NZ_JBHUFC010000001.1"/>
</dbReference>
<dbReference type="InterPro" id="IPR006680">
    <property type="entry name" value="Amidohydro-rel"/>
</dbReference>
<protein>
    <submittedName>
        <fullName evidence="3">Amidohydrolase family protein</fullName>
    </submittedName>
</protein>
<evidence type="ECO:0000313" key="4">
    <source>
        <dbReference type="Proteomes" id="UP001597283"/>
    </source>
</evidence>
<dbReference type="EMBL" id="JBHUFC010000001">
    <property type="protein sequence ID" value="MFD1786300.1"/>
    <property type="molecule type" value="Genomic_DNA"/>
</dbReference>
<gene>
    <name evidence="3" type="ORF">ACFSC3_01820</name>
</gene>
<dbReference type="InterPro" id="IPR032466">
    <property type="entry name" value="Metal_Hydrolase"/>
</dbReference>
<dbReference type="Gene3D" id="3.20.20.140">
    <property type="entry name" value="Metal-dependent hydrolases"/>
    <property type="match status" value="1"/>
</dbReference>
<dbReference type="Proteomes" id="UP001597283">
    <property type="component" value="Unassembled WGS sequence"/>
</dbReference>
<sequence length="274" mass="30509">MTLRILDAHFHLWRIGRNGHSWPDADWPRIHRDFVPDDLRAETAAYDFVGGVLVQSQPDDRDTDWMLTIDDPLVKGVVGWADLTAPDAPARIADLAARPKLRGLRPMLQGIADTDWILQPALAPAIEAMLAHSLRFDALVQPRHLPTLHAFATRWPDLPIVIDHAAKPHAATGELDPWRDEITALATLPNVWCKLSGLRTEQAPGQPADALKPYVDHLVATFSDRLMWGSDWPVLLHADDAYAEWVEAMLDLAGTVDLDRLLVTAASDFYALDV</sequence>
<proteinExistence type="inferred from homology"/>
<keyword evidence="4" id="KW-1185">Reference proteome</keyword>
<accession>A0ABW4N868</accession>
<comment type="caution">
    <text evidence="3">The sequence shown here is derived from an EMBL/GenBank/DDBJ whole genome shotgun (WGS) entry which is preliminary data.</text>
</comment>
<comment type="similarity">
    <text evidence="1">Belongs to the metallo-dependent hydrolases superfamily.</text>
</comment>
<evidence type="ECO:0000259" key="2">
    <source>
        <dbReference type="Pfam" id="PF04909"/>
    </source>
</evidence>
<feature type="domain" description="Amidohydrolase-related" evidence="2">
    <location>
        <begin position="7"/>
        <end position="270"/>
    </location>
</feature>
<dbReference type="SUPFAM" id="SSF51556">
    <property type="entry name" value="Metallo-dependent hydrolases"/>
    <property type="match status" value="1"/>
</dbReference>